<feature type="compositionally biased region" description="Basic and acidic residues" evidence="1">
    <location>
        <begin position="77"/>
        <end position="86"/>
    </location>
</feature>
<reference evidence="2 3" key="1">
    <citation type="submission" date="2015-04" db="EMBL/GenBank/DDBJ databases">
        <authorList>
            <person name="Heijne W.H."/>
            <person name="Fedorova N.D."/>
            <person name="Nierman W.C."/>
            <person name="Vollebregt A.W."/>
            <person name="Zhao Z."/>
            <person name="Wu L."/>
            <person name="Kumar M."/>
            <person name="Stam H."/>
            <person name="van den Berg M.A."/>
            <person name="Pel H.J."/>
        </authorList>
    </citation>
    <scope>NUCLEOTIDE SEQUENCE [LARGE SCALE GENOMIC DNA]</scope>
    <source>
        <strain evidence="2 3">CBS 393.64</strain>
    </source>
</reference>
<gene>
    <name evidence="2" type="ORF">T310_6586</name>
</gene>
<comment type="caution">
    <text evidence="2">The sequence shown here is derived from an EMBL/GenBank/DDBJ whole genome shotgun (WGS) entry which is preliminary data.</text>
</comment>
<evidence type="ECO:0000256" key="1">
    <source>
        <dbReference type="SAM" id="MobiDB-lite"/>
    </source>
</evidence>
<evidence type="ECO:0000313" key="3">
    <source>
        <dbReference type="Proteomes" id="UP000053958"/>
    </source>
</evidence>
<dbReference type="EMBL" id="LASV01000349">
    <property type="protein sequence ID" value="KKA19440.1"/>
    <property type="molecule type" value="Genomic_DNA"/>
</dbReference>
<feature type="region of interest" description="Disordered" evidence="1">
    <location>
        <begin position="33"/>
        <end position="95"/>
    </location>
</feature>
<dbReference type="AlphaFoldDB" id="A0A0F4YMW1"/>
<sequence>MDSLFLRSLLCQIHPRLMKVDVLFPGHEPARVDEVEHGDGGHHHGAVERDEVPLRRDEVAAPALQQLDGPVDAPDVDAEHGEDHGVQQRQHRAAHRVQQVLPYHPPQEIGRAEHEDGDRAHLEHDAGHHDVRAGLRVAVDLARGLRRHPSADSLDHQRDDIAGAEDPQKDDETAEQDIDAGGKERWRWTKSAQVSREIYDRDRTIFLPMMRVDICMRNAVNLYGHWEDHARAAHPNTSTTTNHY</sequence>
<dbReference type="Proteomes" id="UP000053958">
    <property type="component" value="Unassembled WGS sequence"/>
</dbReference>
<evidence type="ECO:0000313" key="2">
    <source>
        <dbReference type="EMBL" id="KKA19440.1"/>
    </source>
</evidence>
<organism evidence="2 3">
    <name type="scientific">Rasamsonia emersonii (strain ATCC 16479 / CBS 393.64 / IMI 116815)</name>
    <dbReference type="NCBI Taxonomy" id="1408163"/>
    <lineage>
        <taxon>Eukaryota</taxon>
        <taxon>Fungi</taxon>
        <taxon>Dikarya</taxon>
        <taxon>Ascomycota</taxon>
        <taxon>Pezizomycotina</taxon>
        <taxon>Eurotiomycetes</taxon>
        <taxon>Eurotiomycetidae</taxon>
        <taxon>Eurotiales</taxon>
        <taxon>Trichocomaceae</taxon>
        <taxon>Rasamsonia</taxon>
    </lineage>
</organism>
<feature type="compositionally biased region" description="Basic and acidic residues" evidence="1">
    <location>
        <begin position="149"/>
        <end position="171"/>
    </location>
</feature>
<proteinExistence type="predicted"/>
<name>A0A0F4YMW1_RASE3</name>
<dbReference type="GeneID" id="25318887"/>
<feature type="region of interest" description="Disordered" evidence="1">
    <location>
        <begin position="148"/>
        <end position="183"/>
    </location>
</feature>
<keyword evidence="3" id="KW-1185">Reference proteome</keyword>
<dbReference type="RefSeq" id="XP_013326052.1">
    <property type="nucleotide sequence ID" value="XM_013470598.1"/>
</dbReference>
<accession>A0A0F4YMW1</accession>
<feature type="compositionally biased region" description="Basic and acidic residues" evidence="1">
    <location>
        <begin position="33"/>
        <end position="59"/>
    </location>
</feature>
<protein>
    <submittedName>
        <fullName evidence="2">Uncharacterized protein</fullName>
    </submittedName>
</protein>